<evidence type="ECO:0000256" key="5">
    <source>
        <dbReference type="ARBA" id="ARBA00022801"/>
    </source>
</evidence>
<evidence type="ECO:0000256" key="3">
    <source>
        <dbReference type="ARBA" id="ARBA00022722"/>
    </source>
</evidence>
<keyword evidence="3" id="KW-0540">Nuclease</keyword>
<dbReference type="Pfam" id="PF07927">
    <property type="entry name" value="HicA_toxin"/>
    <property type="match status" value="1"/>
</dbReference>
<dbReference type="Gene3D" id="3.30.920.30">
    <property type="entry name" value="Hypothetical protein"/>
    <property type="match status" value="1"/>
</dbReference>
<dbReference type="InterPro" id="IPR012933">
    <property type="entry name" value="HicA_mRNA_interferase"/>
</dbReference>
<keyword evidence="7" id="KW-0346">Stress response</keyword>
<dbReference type="GO" id="GO:0016787">
    <property type="term" value="F:hydrolase activity"/>
    <property type="evidence" value="ECO:0007669"/>
    <property type="project" value="UniProtKB-KW"/>
</dbReference>
<reference evidence="8 9" key="1">
    <citation type="submission" date="2014-10" db="EMBL/GenBank/DDBJ databases">
        <title>Draft genome of anammox bacterium scalindua brodae, obtained using differential coverage binning of sequence data from two enrichment reactors.</title>
        <authorList>
            <person name="Speth D.R."/>
            <person name="Russ L."/>
            <person name="Kartal B."/>
            <person name="Op den Camp H.J."/>
            <person name="Dutilh B.E."/>
            <person name="Jetten M.S."/>
        </authorList>
    </citation>
    <scope>NUCLEOTIDE SEQUENCE [LARGE SCALE GENOMIC DNA]</scope>
    <source>
        <strain evidence="8">RU1</strain>
    </source>
</reference>
<evidence type="ECO:0000313" key="8">
    <source>
        <dbReference type="EMBL" id="KHE92263.1"/>
    </source>
</evidence>
<keyword evidence="5" id="KW-0378">Hydrolase</keyword>
<dbReference type="Proteomes" id="UP000030652">
    <property type="component" value="Unassembled WGS sequence"/>
</dbReference>
<dbReference type="SUPFAM" id="SSF54786">
    <property type="entry name" value="YcfA/nrd intein domain"/>
    <property type="match status" value="1"/>
</dbReference>
<evidence type="ECO:0000256" key="2">
    <source>
        <dbReference type="ARBA" id="ARBA00022649"/>
    </source>
</evidence>
<evidence type="ECO:0000313" key="9">
    <source>
        <dbReference type="Proteomes" id="UP000030652"/>
    </source>
</evidence>
<dbReference type="AlphaFoldDB" id="A0A0B0EMB1"/>
<dbReference type="InterPro" id="IPR038570">
    <property type="entry name" value="HicA_sf"/>
</dbReference>
<keyword evidence="4" id="KW-0255">Endonuclease</keyword>
<proteinExistence type="inferred from homology"/>
<dbReference type="GO" id="GO:0004519">
    <property type="term" value="F:endonuclease activity"/>
    <property type="evidence" value="ECO:0007669"/>
    <property type="project" value="UniProtKB-KW"/>
</dbReference>
<keyword evidence="2" id="KW-1277">Toxin-antitoxin system</keyword>
<dbReference type="eggNOG" id="COG1724">
    <property type="taxonomic scope" value="Bacteria"/>
</dbReference>
<sequence>MKRGNFVRELIKEGCYLKRHGKKHDIYTNHRNGKKAPVPRHSEIKESLCDIIRKQLGLE</sequence>
<dbReference type="GO" id="GO:0003729">
    <property type="term" value="F:mRNA binding"/>
    <property type="evidence" value="ECO:0007669"/>
    <property type="project" value="InterPro"/>
</dbReference>
<dbReference type="EMBL" id="JRYO01000143">
    <property type="protein sequence ID" value="KHE92263.1"/>
    <property type="molecule type" value="Genomic_DNA"/>
</dbReference>
<gene>
    <name evidence="8" type="ORF">SCABRO_02026</name>
</gene>
<organism evidence="8 9">
    <name type="scientific">Candidatus Scalindua brodae</name>
    <dbReference type="NCBI Taxonomy" id="237368"/>
    <lineage>
        <taxon>Bacteria</taxon>
        <taxon>Pseudomonadati</taxon>
        <taxon>Planctomycetota</taxon>
        <taxon>Candidatus Brocadiia</taxon>
        <taxon>Candidatus Brocadiales</taxon>
        <taxon>Candidatus Scalinduaceae</taxon>
        <taxon>Candidatus Scalindua</taxon>
    </lineage>
</organism>
<protein>
    <recommendedName>
        <fullName evidence="10">YcfA-like protein</fullName>
    </recommendedName>
</protein>
<evidence type="ECO:0008006" key="10">
    <source>
        <dbReference type="Google" id="ProtNLM"/>
    </source>
</evidence>
<evidence type="ECO:0000256" key="1">
    <source>
        <dbReference type="ARBA" id="ARBA00006620"/>
    </source>
</evidence>
<comment type="caution">
    <text evidence="8">The sequence shown here is derived from an EMBL/GenBank/DDBJ whole genome shotgun (WGS) entry which is preliminary data.</text>
</comment>
<keyword evidence="6" id="KW-0694">RNA-binding</keyword>
<accession>A0A0B0EMB1</accession>
<evidence type="ECO:0000256" key="6">
    <source>
        <dbReference type="ARBA" id="ARBA00022884"/>
    </source>
</evidence>
<evidence type="ECO:0000256" key="4">
    <source>
        <dbReference type="ARBA" id="ARBA00022759"/>
    </source>
</evidence>
<evidence type="ECO:0000256" key="7">
    <source>
        <dbReference type="ARBA" id="ARBA00023016"/>
    </source>
</evidence>
<name>A0A0B0EMB1_9BACT</name>
<comment type="similarity">
    <text evidence="1">Belongs to the HicA mRNA interferase family.</text>
</comment>